<dbReference type="InterPro" id="IPR021110">
    <property type="entry name" value="DNA_rep_checkpnt_protein"/>
</dbReference>
<keyword evidence="6 7" id="KW-0131">Cell cycle</keyword>
<dbReference type="EMBL" id="BPWL01000007">
    <property type="protein sequence ID" value="GJJ12001.1"/>
    <property type="molecule type" value="Genomic_DNA"/>
</dbReference>
<organism evidence="9 10">
    <name type="scientific">Clathrus columnatus</name>
    <dbReference type="NCBI Taxonomy" id="1419009"/>
    <lineage>
        <taxon>Eukaryota</taxon>
        <taxon>Fungi</taxon>
        <taxon>Dikarya</taxon>
        <taxon>Basidiomycota</taxon>
        <taxon>Agaricomycotina</taxon>
        <taxon>Agaricomycetes</taxon>
        <taxon>Phallomycetidae</taxon>
        <taxon>Phallales</taxon>
        <taxon>Clathraceae</taxon>
        <taxon>Clathrus</taxon>
    </lineage>
</organism>
<comment type="caution">
    <text evidence="9">The sequence shown here is derived from an EMBL/GenBank/DDBJ whole genome shotgun (WGS) entry which is preliminary data.</text>
</comment>
<dbReference type="CDD" id="cd22289">
    <property type="entry name" value="RecQL4_SLD2_NTD"/>
    <property type="match status" value="1"/>
</dbReference>
<keyword evidence="4 7" id="KW-0235">DNA replication</keyword>
<proteinExistence type="inferred from homology"/>
<evidence type="ECO:0000256" key="1">
    <source>
        <dbReference type="ARBA" id="ARBA00004123"/>
    </source>
</evidence>
<evidence type="ECO:0000256" key="8">
    <source>
        <dbReference type="SAM" id="MobiDB-lite"/>
    </source>
</evidence>
<dbReference type="InterPro" id="IPR040203">
    <property type="entry name" value="Sld2"/>
</dbReference>
<dbReference type="GO" id="GO:0003688">
    <property type="term" value="F:DNA replication origin binding"/>
    <property type="evidence" value="ECO:0007669"/>
    <property type="project" value="TreeGrafter"/>
</dbReference>
<protein>
    <recommendedName>
        <fullName evidence="3 7">DNA replication regulator SLD2</fullName>
    </recommendedName>
</protein>
<dbReference type="GO" id="GO:0006270">
    <property type="term" value="P:DNA replication initiation"/>
    <property type="evidence" value="ECO:0007669"/>
    <property type="project" value="UniProtKB-UniRule"/>
</dbReference>
<evidence type="ECO:0000313" key="9">
    <source>
        <dbReference type="EMBL" id="GJJ12001.1"/>
    </source>
</evidence>
<feature type="region of interest" description="Disordered" evidence="8">
    <location>
        <begin position="497"/>
        <end position="536"/>
    </location>
</feature>
<dbReference type="AlphaFoldDB" id="A0AAV5ABI5"/>
<evidence type="ECO:0000256" key="5">
    <source>
        <dbReference type="ARBA" id="ARBA00023242"/>
    </source>
</evidence>
<feature type="region of interest" description="Disordered" evidence="8">
    <location>
        <begin position="166"/>
        <end position="192"/>
    </location>
</feature>
<name>A0AAV5ABI5_9AGAM</name>
<dbReference type="GO" id="GO:0000727">
    <property type="term" value="P:double-strand break repair via break-induced replication"/>
    <property type="evidence" value="ECO:0007669"/>
    <property type="project" value="TreeGrafter"/>
</dbReference>
<evidence type="ECO:0000313" key="10">
    <source>
        <dbReference type="Proteomes" id="UP001050691"/>
    </source>
</evidence>
<evidence type="ECO:0000256" key="6">
    <source>
        <dbReference type="ARBA" id="ARBA00023306"/>
    </source>
</evidence>
<evidence type="ECO:0000256" key="4">
    <source>
        <dbReference type="ARBA" id="ARBA00022705"/>
    </source>
</evidence>
<dbReference type="Gene3D" id="1.10.10.1460">
    <property type="match status" value="1"/>
</dbReference>
<dbReference type="GO" id="GO:0031261">
    <property type="term" value="C:DNA replication preinitiation complex"/>
    <property type="evidence" value="ECO:0007669"/>
    <property type="project" value="TreeGrafter"/>
</dbReference>
<feature type="compositionally biased region" description="Pro residues" evidence="8">
    <location>
        <begin position="64"/>
        <end position="75"/>
    </location>
</feature>
<evidence type="ECO:0000256" key="2">
    <source>
        <dbReference type="ARBA" id="ARBA00007276"/>
    </source>
</evidence>
<evidence type="ECO:0000256" key="3">
    <source>
        <dbReference type="ARBA" id="ARBA00018363"/>
    </source>
</evidence>
<reference evidence="9" key="1">
    <citation type="submission" date="2021-10" db="EMBL/GenBank/DDBJ databases">
        <title>De novo Genome Assembly of Clathrus columnatus (Basidiomycota, Fungi) Using Illumina and Nanopore Sequence Data.</title>
        <authorList>
            <person name="Ogiso-Tanaka E."/>
            <person name="Itagaki H."/>
            <person name="Hosoya T."/>
            <person name="Hosaka K."/>
        </authorList>
    </citation>
    <scope>NUCLEOTIDE SEQUENCE</scope>
    <source>
        <strain evidence="9">MO-923</strain>
    </source>
</reference>
<comment type="similarity">
    <text evidence="2 7">Belongs to the SLD2 family.</text>
</comment>
<gene>
    <name evidence="9" type="ORF">Clacol_006239</name>
</gene>
<comment type="function">
    <text evidence="7">Has a role in the initiation of DNA replication. Required at S-phase checkpoint.</text>
</comment>
<dbReference type="GO" id="GO:1902977">
    <property type="term" value="P:mitotic DNA replication preinitiation complex assembly"/>
    <property type="evidence" value="ECO:0007669"/>
    <property type="project" value="TreeGrafter"/>
</dbReference>
<dbReference type="FunFam" id="1.10.10.1460:FF:000001">
    <property type="entry name" value="DNA replication regulator Sld2"/>
    <property type="match status" value="1"/>
</dbReference>
<dbReference type="PANTHER" id="PTHR28124">
    <property type="entry name" value="DNA REPLICATION REGULATOR SLD2"/>
    <property type="match status" value="1"/>
</dbReference>
<dbReference type="Proteomes" id="UP001050691">
    <property type="component" value="Unassembled WGS sequence"/>
</dbReference>
<sequence>MNEDLNTVKTEIKHWEHSFKDTHGHEPTRGDIKANPVIAEKYKVYNKLKKKTQEQSHVKKLPNHSPPPSHPRPCPAPAAIIAARASPIVSSTVSNTKNPFSPVKQKKHFDEPIRTAWNPFMTPVKSASVRTPPPSSSHNPDLGAYVPDLIQQTAKHPNTIILKARKRLRGDSVSPSPPQRDKRNRINDTIANAVPVHRSNSIQDEWDNSFIEESPAKPTTNGKAFQPLFNDISISSQPSTSTDKLEHCGRAFMKAKTLPSGLFGMVKDVDNHSTEDDFDFATEIFEPSSKRKGKTIAKIPDEQSNKKKRALPGPKGLIPDSNNLFEHPSSSADQVSLLRKRTISRAGQENANKPRESNAWSLLPPSPPAQESKPWNNVSSKTKKRKLLENALLNDGKAEESDAETDDIDIVGWHEASAHRHNDGEVGLEVDPELRIQLRLKSLSDQVGPKSRELETFEIDLPEEMHKMLALSPRNVVNEKEEEDLVRSVMKGRRRGGVEVWGPGEFEGESESSGKEEGPNENDWEGEGIPWEVGEL</sequence>
<keyword evidence="5 7" id="KW-0539">Nucleus</keyword>
<dbReference type="Pfam" id="PF11719">
    <property type="entry name" value="Drc1-Sld2"/>
    <property type="match status" value="1"/>
</dbReference>
<feature type="region of interest" description="Disordered" evidence="8">
    <location>
        <begin position="289"/>
        <end position="382"/>
    </location>
</feature>
<dbReference type="PANTHER" id="PTHR28124:SF1">
    <property type="entry name" value="DNA REPLICATION REGULATOR SLD2"/>
    <property type="match status" value="1"/>
</dbReference>
<keyword evidence="10" id="KW-1185">Reference proteome</keyword>
<accession>A0AAV5ABI5</accession>
<dbReference type="GO" id="GO:0003697">
    <property type="term" value="F:single-stranded DNA binding"/>
    <property type="evidence" value="ECO:0007669"/>
    <property type="project" value="TreeGrafter"/>
</dbReference>
<feature type="compositionally biased region" description="Polar residues" evidence="8">
    <location>
        <begin position="320"/>
        <end position="334"/>
    </location>
</feature>
<comment type="subcellular location">
    <subcellularLocation>
        <location evidence="1 7">Nucleus</location>
    </subcellularLocation>
</comment>
<feature type="region of interest" description="Disordered" evidence="8">
    <location>
        <begin position="49"/>
        <end position="75"/>
    </location>
</feature>
<evidence type="ECO:0000256" key="7">
    <source>
        <dbReference type="RuleBase" id="RU367067"/>
    </source>
</evidence>